<sequence>MIPAPQISSQVSDSRRILLPSWQSKVKLGFSPVDLFSNFGPIPPRRPKPISWFKNLKANILRSIFIILMLSPRLYVREVSPLLPWLCIYSIRILVLVVFRDLWYAYKGLKNYDLIISNRFAGVSSVVFKHLNLTTISIIQILCYKVHVAIYRRDLNLLLWVSKLSSTDYRTIVSRILVIALPWVLQLTPMRNRLLTMTNLSSFESLEDDHSIHRDLTCLNVLPSPCLKALMDLKSMNLIYLFMALGMLFVVMF</sequence>
<proteinExistence type="predicted"/>
<evidence type="ECO:0000313" key="2">
    <source>
        <dbReference type="EMBL" id="EFH42235.1"/>
    </source>
</evidence>
<organism evidence="3">
    <name type="scientific">Arabidopsis lyrata subsp. lyrata</name>
    <name type="common">Lyre-leaved rock-cress</name>
    <dbReference type="NCBI Taxonomy" id="81972"/>
    <lineage>
        <taxon>Eukaryota</taxon>
        <taxon>Viridiplantae</taxon>
        <taxon>Streptophyta</taxon>
        <taxon>Embryophyta</taxon>
        <taxon>Tracheophyta</taxon>
        <taxon>Spermatophyta</taxon>
        <taxon>Magnoliopsida</taxon>
        <taxon>eudicotyledons</taxon>
        <taxon>Gunneridae</taxon>
        <taxon>Pentapetalae</taxon>
        <taxon>rosids</taxon>
        <taxon>malvids</taxon>
        <taxon>Brassicales</taxon>
        <taxon>Brassicaceae</taxon>
        <taxon>Camelineae</taxon>
        <taxon>Arabidopsis</taxon>
    </lineage>
</organism>
<accession>D7MSZ2</accession>
<evidence type="ECO:0000256" key="1">
    <source>
        <dbReference type="SAM" id="Phobius"/>
    </source>
</evidence>
<dbReference type="EMBL" id="GL348720">
    <property type="protein sequence ID" value="EFH42235.1"/>
    <property type="molecule type" value="Genomic_DNA"/>
</dbReference>
<keyword evidence="1" id="KW-0472">Membrane</keyword>
<keyword evidence="1" id="KW-1133">Transmembrane helix</keyword>
<dbReference type="Proteomes" id="UP000008694">
    <property type="component" value="Unassembled WGS sequence"/>
</dbReference>
<reference evidence="3" key="1">
    <citation type="journal article" date="2011" name="Nat. Genet.">
        <title>The Arabidopsis lyrata genome sequence and the basis of rapid genome size change.</title>
        <authorList>
            <person name="Hu T.T."/>
            <person name="Pattyn P."/>
            <person name="Bakker E.G."/>
            <person name="Cao J."/>
            <person name="Cheng J.-F."/>
            <person name="Clark R.M."/>
            <person name="Fahlgren N."/>
            <person name="Fawcett J.A."/>
            <person name="Grimwood J."/>
            <person name="Gundlach H."/>
            <person name="Haberer G."/>
            <person name="Hollister J.D."/>
            <person name="Ossowski S."/>
            <person name="Ottilar R.P."/>
            <person name="Salamov A.A."/>
            <person name="Schneeberger K."/>
            <person name="Spannagl M."/>
            <person name="Wang X."/>
            <person name="Yang L."/>
            <person name="Nasrallah M.E."/>
            <person name="Bergelson J."/>
            <person name="Carrington J.C."/>
            <person name="Gaut B.S."/>
            <person name="Schmutz J."/>
            <person name="Mayer K.F.X."/>
            <person name="Van de Peer Y."/>
            <person name="Grigoriev I.V."/>
            <person name="Nordborg M."/>
            <person name="Weigel D."/>
            <person name="Guo Y.-L."/>
        </authorList>
    </citation>
    <scope>NUCLEOTIDE SEQUENCE [LARGE SCALE GENOMIC DNA]</scope>
    <source>
        <strain evidence="3">cv. MN47</strain>
    </source>
</reference>
<feature type="transmembrane region" description="Helical" evidence="1">
    <location>
        <begin position="82"/>
        <end position="106"/>
    </location>
</feature>
<keyword evidence="3" id="KW-1185">Reference proteome</keyword>
<keyword evidence="1" id="KW-0812">Transmembrane</keyword>
<protein>
    <submittedName>
        <fullName evidence="2">Uncharacterized protein</fullName>
    </submittedName>
</protein>
<feature type="transmembrane region" description="Helical" evidence="1">
    <location>
        <begin position="56"/>
        <end position="76"/>
    </location>
</feature>
<feature type="transmembrane region" description="Helical" evidence="1">
    <location>
        <begin position="235"/>
        <end position="252"/>
    </location>
</feature>
<dbReference type="Gramene" id="fgenesh1_pm.C_scaffold_8001050">
    <property type="protein sequence ID" value="fgenesh1_pm.C_scaffold_8001050"/>
    <property type="gene ID" value="fgenesh1_pm.C_scaffold_8001050"/>
</dbReference>
<dbReference type="AlphaFoldDB" id="D7MSZ2"/>
<gene>
    <name evidence="2" type="ORF">ARALYDRAFT_331707</name>
</gene>
<dbReference type="HOGENOM" id="CLU_1099809_0_0_1"/>
<evidence type="ECO:0000313" key="3">
    <source>
        <dbReference type="Proteomes" id="UP000008694"/>
    </source>
</evidence>
<name>D7MSZ2_ARALL</name>